<dbReference type="Gene3D" id="3.30.70.1820">
    <property type="entry name" value="L1 transposable element, RRM domain"/>
    <property type="match status" value="1"/>
</dbReference>
<comment type="caution">
    <text evidence="4">The sequence shown here is derived from an EMBL/GenBank/DDBJ whole genome shotgun (WGS) entry which is preliminary data.</text>
</comment>
<evidence type="ECO:0000256" key="2">
    <source>
        <dbReference type="SAM" id="MobiDB-lite"/>
    </source>
</evidence>
<reference evidence="4" key="1">
    <citation type="submission" date="2020-11" db="EMBL/GenBank/DDBJ databases">
        <authorList>
            <person name="Whiteford S."/>
        </authorList>
    </citation>
    <scope>NUCLEOTIDE SEQUENCE</scope>
</reference>
<accession>A0A8S4G2N4</accession>
<dbReference type="PANTHER" id="PTHR11505">
    <property type="entry name" value="L1 TRANSPOSABLE ELEMENT-RELATED"/>
    <property type="match status" value="1"/>
</dbReference>
<keyword evidence="1" id="KW-0175">Coiled coil</keyword>
<dbReference type="Proteomes" id="UP000653454">
    <property type="component" value="Unassembled WGS sequence"/>
</dbReference>
<dbReference type="InterPro" id="IPR004244">
    <property type="entry name" value="Transposase_22"/>
</dbReference>
<dbReference type="Gene3D" id="3.30.40.10">
    <property type="entry name" value="Zinc/RING finger domain, C3HC4 (zinc finger)"/>
    <property type="match status" value="1"/>
</dbReference>
<feature type="coiled-coil region" evidence="1">
    <location>
        <begin position="188"/>
        <end position="215"/>
    </location>
</feature>
<evidence type="ECO:0000313" key="4">
    <source>
        <dbReference type="EMBL" id="CAG9134519.1"/>
    </source>
</evidence>
<dbReference type="AlphaFoldDB" id="A0A8S4G2N4"/>
<feature type="compositionally biased region" description="Polar residues" evidence="2">
    <location>
        <begin position="64"/>
        <end position="74"/>
    </location>
</feature>
<dbReference type="Pfam" id="PF25298">
    <property type="entry name" value="Baculo_FP_2nd"/>
    <property type="match status" value="1"/>
</dbReference>
<dbReference type="EMBL" id="CAJHNJ030000079">
    <property type="protein sequence ID" value="CAG9134519.1"/>
    <property type="molecule type" value="Genomic_DNA"/>
</dbReference>
<evidence type="ECO:0000313" key="5">
    <source>
        <dbReference type="Proteomes" id="UP000653454"/>
    </source>
</evidence>
<gene>
    <name evidence="4" type="ORF">PLXY2_LOCUS12738</name>
</gene>
<feature type="domain" description="FP protein C-terminal" evidence="3">
    <location>
        <begin position="324"/>
        <end position="375"/>
    </location>
</feature>
<keyword evidence="5" id="KW-1185">Reference proteome</keyword>
<dbReference type="InterPro" id="IPR013083">
    <property type="entry name" value="Znf_RING/FYVE/PHD"/>
</dbReference>
<dbReference type="InterPro" id="IPR011011">
    <property type="entry name" value="Znf_FYVE_PHD"/>
</dbReference>
<dbReference type="InterPro" id="IPR057251">
    <property type="entry name" value="FP_C"/>
</dbReference>
<sequence>MASKQCGACPNPIKGQEYLHCLNCNGFYDLICASVSASKFKIMTKDSRKAWVCDGCRNKRPKGDNTNTPLRTNQASSPSSLSSGGTASTNSESQPSSMNITVRKTIKPMDMNDPASKAPNQVDKLPSDFRNDLLQFIKDELPTILRDALSSELRGLNTQMVELCDKVNDIKEANEMLRSSVKKCETAITSLRTENTKLTNLCKELETRVTALERDGQQQQQWARLQNLEIVGVPESEGESTVNIVQKIAKNIGVTVKTEDIDFAHRIQPFRSSGGKPRSIVVRFRQRHVKDALYASARKSRDLTTVSLGMGGDSKRVYVNEHLTLNNKKLLQICKTKAKECNVRFVWTKNCRIYTRKNEKSPPVLVLSESDLRKLIS</sequence>
<evidence type="ECO:0000256" key="1">
    <source>
        <dbReference type="SAM" id="Coils"/>
    </source>
</evidence>
<protein>
    <submittedName>
        <fullName evidence="4">(diamondback moth) hypothetical protein</fullName>
    </submittedName>
</protein>
<organism evidence="4 5">
    <name type="scientific">Plutella xylostella</name>
    <name type="common">Diamondback moth</name>
    <name type="synonym">Plutella maculipennis</name>
    <dbReference type="NCBI Taxonomy" id="51655"/>
    <lineage>
        <taxon>Eukaryota</taxon>
        <taxon>Metazoa</taxon>
        <taxon>Ecdysozoa</taxon>
        <taxon>Arthropoda</taxon>
        <taxon>Hexapoda</taxon>
        <taxon>Insecta</taxon>
        <taxon>Pterygota</taxon>
        <taxon>Neoptera</taxon>
        <taxon>Endopterygota</taxon>
        <taxon>Lepidoptera</taxon>
        <taxon>Glossata</taxon>
        <taxon>Ditrysia</taxon>
        <taxon>Yponomeutoidea</taxon>
        <taxon>Plutellidae</taxon>
        <taxon>Plutella</taxon>
    </lineage>
</organism>
<feature type="compositionally biased region" description="Low complexity" evidence="2">
    <location>
        <begin position="75"/>
        <end position="91"/>
    </location>
</feature>
<dbReference type="Gene3D" id="1.20.5.340">
    <property type="match status" value="1"/>
</dbReference>
<feature type="region of interest" description="Disordered" evidence="2">
    <location>
        <begin position="62"/>
        <end position="99"/>
    </location>
</feature>
<evidence type="ECO:0000259" key="3">
    <source>
        <dbReference type="Pfam" id="PF25298"/>
    </source>
</evidence>
<proteinExistence type="predicted"/>
<dbReference type="SUPFAM" id="SSF57903">
    <property type="entry name" value="FYVE/PHD zinc finger"/>
    <property type="match status" value="1"/>
</dbReference>
<name>A0A8S4G2N4_PLUXY</name>